<dbReference type="InterPro" id="IPR045090">
    <property type="entry name" value="Pept_M3A_M3B"/>
</dbReference>
<evidence type="ECO:0000256" key="6">
    <source>
        <dbReference type="RuleBase" id="RU003435"/>
    </source>
</evidence>
<evidence type="ECO:0000256" key="4">
    <source>
        <dbReference type="ARBA" id="ARBA00022833"/>
    </source>
</evidence>
<dbReference type="RefSeq" id="WP_160632936.1">
    <property type="nucleotide sequence ID" value="NZ_WWNE01000006.1"/>
</dbReference>
<dbReference type="SUPFAM" id="SSF55486">
    <property type="entry name" value="Metalloproteases ('zincins'), catalytic domain"/>
    <property type="match status" value="1"/>
</dbReference>
<dbReference type="Gene3D" id="1.10.1370.30">
    <property type="match status" value="1"/>
</dbReference>
<keyword evidence="3 6" id="KW-0378">Hydrolase</keyword>
<dbReference type="InterPro" id="IPR001567">
    <property type="entry name" value="Pept_M3A_M3B_dom"/>
</dbReference>
<dbReference type="PANTHER" id="PTHR11804">
    <property type="entry name" value="PROTEASE M3 THIMET OLIGOPEPTIDASE-RELATED"/>
    <property type="match status" value="1"/>
</dbReference>
<comment type="similarity">
    <text evidence="6">Belongs to the peptidase M3 family.</text>
</comment>
<keyword evidence="4 6" id="KW-0862">Zinc</keyword>
<dbReference type="EMBL" id="WWNE01000006">
    <property type="protein sequence ID" value="NBG65988.1"/>
    <property type="molecule type" value="Genomic_DNA"/>
</dbReference>
<name>A0A6N9NH47_9FLAO</name>
<keyword evidence="1 6" id="KW-0645">Protease</keyword>
<comment type="caution">
    <text evidence="8">The sequence shown here is derived from an EMBL/GenBank/DDBJ whole genome shotgun (WGS) entry which is preliminary data.</text>
</comment>
<keyword evidence="9" id="KW-1185">Reference proteome</keyword>
<evidence type="ECO:0000256" key="1">
    <source>
        <dbReference type="ARBA" id="ARBA00022670"/>
    </source>
</evidence>
<dbReference type="Proteomes" id="UP000470771">
    <property type="component" value="Unassembled WGS sequence"/>
</dbReference>
<keyword evidence="5 6" id="KW-0482">Metalloprotease</keyword>
<reference evidence="8 9" key="1">
    <citation type="submission" date="2019-12" db="EMBL/GenBank/DDBJ databases">
        <authorList>
            <person name="Zhao J."/>
        </authorList>
    </citation>
    <scope>NUCLEOTIDE SEQUENCE [LARGE SCALE GENOMIC DNA]</scope>
    <source>
        <strain evidence="8 9">S-15</strain>
    </source>
</reference>
<dbReference type="PANTHER" id="PTHR11804:SF48">
    <property type="entry name" value="PUTATIVE-RELATED"/>
    <property type="match status" value="1"/>
</dbReference>
<organism evidence="8 9">
    <name type="scientific">Acidiluteibacter ferrifornacis</name>
    <dbReference type="NCBI Taxonomy" id="2692424"/>
    <lineage>
        <taxon>Bacteria</taxon>
        <taxon>Pseudomonadati</taxon>
        <taxon>Bacteroidota</taxon>
        <taxon>Flavobacteriia</taxon>
        <taxon>Flavobacteriales</taxon>
        <taxon>Cryomorphaceae</taxon>
        <taxon>Acidiluteibacter</taxon>
    </lineage>
</organism>
<evidence type="ECO:0000313" key="8">
    <source>
        <dbReference type="EMBL" id="NBG65988.1"/>
    </source>
</evidence>
<evidence type="ECO:0000256" key="5">
    <source>
        <dbReference type="ARBA" id="ARBA00023049"/>
    </source>
</evidence>
<evidence type="ECO:0000313" key="9">
    <source>
        <dbReference type="Proteomes" id="UP000470771"/>
    </source>
</evidence>
<feature type="domain" description="Peptidase M3A/M3B catalytic" evidence="7">
    <location>
        <begin position="174"/>
        <end position="557"/>
    </location>
</feature>
<keyword evidence="2 6" id="KW-0479">Metal-binding</keyword>
<dbReference type="GO" id="GO:0046872">
    <property type="term" value="F:metal ion binding"/>
    <property type="evidence" value="ECO:0007669"/>
    <property type="project" value="UniProtKB-UniRule"/>
</dbReference>
<dbReference type="GO" id="GO:0006518">
    <property type="term" value="P:peptide metabolic process"/>
    <property type="evidence" value="ECO:0007669"/>
    <property type="project" value="TreeGrafter"/>
</dbReference>
<accession>A0A6N9NH47</accession>
<proteinExistence type="inferred from homology"/>
<evidence type="ECO:0000259" key="7">
    <source>
        <dbReference type="Pfam" id="PF01432"/>
    </source>
</evidence>
<evidence type="ECO:0000256" key="2">
    <source>
        <dbReference type="ARBA" id="ARBA00022723"/>
    </source>
</evidence>
<dbReference type="GO" id="GO:0006508">
    <property type="term" value="P:proteolysis"/>
    <property type="evidence" value="ECO:0007669"/>
    <property type="project" value="UniProtKB-KW"/>
</dbReference>
<dbReference type="GO" id="GO:0004222">
    <property type="term" value="F:metalloendopeptidase activity"/>
    <property type="evidence" value="ECO:0007669"/>
    <property type="project" value="InterPro"/>
</dbReference>
<dbReference type="CDD" id="cd09606">
    <property type="entry name" value="M3B_PepF"/>
    <property type="match status" value="1"/>
</dbReference>
<comment type="cofactor">
    <cofactor evidence="6">
        <name>Zn(2+)</name>
        <dbReference type="ChEBI" id="CHEBI:29105"/>
    </cofactor>
    <text evidence="6">Binds 1 zinc ion.</text>
</comment>
<gene>
    <name evidence="8" type="ORF">GQN54_07645</name>
</gene>
<dbReference type="Pfam" id="PF01432">
    <property type="entry name" value="Peptidase_M3"/>
    <property type="match status" value="1"/>
</dbReference>
<sequence>MKNTNDLTRRFLPNDFSISNWDSISPYFEELLSRELNSLQDLESWLKDKSELDAFLEEDMAWRYIKMNIDTRDPLLQERFNFFVQEINPRIAPINNQLERKLLASKHRNELDHSKYFILIRGIQKSVELFREKNIPILTRLEQKSQEFGAISAAMSVVIEGQKMTLQRAAKLFEETDRSLRQKAFEKISTRRLQDKDRLNQLYSELIKDRNQVAINADYSNYRDYMFDALGRFDYSPQDCFDFHESIEKVVMPYIIDIDIERKKQLGLSELRPWDKSVDLTGKAPLIPFKDSVELVKKSIEVFDQLDPFFGDCLKTMDQLGYLDLESKEGKAPGGFNYPLYESGIPFIYMNAVGTFRDMVTMMHEGGHAIHSFLMAKLELVDFQNTPSEVAELASMSMELMSMDHWDVFFENQEDLNRAKKEQLIGVLTTLPWVATIDEFQHWVYENPTHSIDERTENWNRINAKFSSPITDWTGWEEARNNAWQRQLHLYEVPFYYIEYGMAQLGAIAVWRNYRTNPKKGLEQYQAALKLGYTKSIGEIYEAAGIKFDFSKEYVKELIEFVINELKSID</sequence>
<protein>
    <submittedName>
        <fullName evidence="8">M3 family oligoendopeptidase</fullName>
    </submittedName>
</protein>
<evidence type="ECO:0000256" key="3">
    <source>
        <dbReference type="ARBA" id="ARBA00022801"/>
    </source>
</evidence>
<dbReference type="NCBIfam" id="TIGR02289">
    <property type="entry name" value="M3_not_pepF"/>
    <property type="match status" value="1"/>
</dbReference>
<dbReference type="InterPro" id="IPR011976">
    <property type="entry name" value="Pept_M3B_oligopep-rel"/>
</dbReference>
<dbReference type="AlphaFoldDB" id="A0A6N9NH47"/>